<dbReference type="GO" id="GO:0008270">
    <property type="term" value="F:zinc ion binding"/>
    <property type="evidence" value="ECO:0007669"/>
    <property type="project" value="UniProtKB-KW"/>
</dbReference>
<evidence type="ECO:0000313" key="4">
    <source>
        <dbReference type="EMBL" id="MQL70892.1"/>
    </source>
</evidence>
<dbReference type="Proteomes" id="UP000652761">
    <property type="component" value="Unassembled WGS sequence"/>
</dbReference>
<dbReference type="OrthoDB" id="786915at2759"/>
<dbReference type="PANTHER" id="PTHR23180:SF160">
    <property type="entry name" value="ADP-RIBOSYLATION FACTOR GTPASE-ACTIVATING PROTEIN EFFECTOR PROTEIN 1"/>
    <property type="match status" value="1"/>
</dbReference>
<sequence>LELASAGPGTGFSSADLASKMQPFQVRSLTLDVKVWEPSVINLFQSLGNTFANSIWEELLPLSSKKHDGTSASLSKGDKKHHTFICKPNHTDPISVKEKFIHAKYADKAFVRKTDADQRQCVSQQMWYSVRTNDKKAVYRYIVTSSADVNAVHTQASFSTSLTLAKVMLMHEQQDPMLDCVPGCSAGDLLNKISTTSSSCSASTSEDRSELDEGLEGFSLLHLAC</sequence>
<evidence type="ECO:0000256" key="1">
    <source>
        <dbReference type="ARBA" id="ARBA00022723"/>
    </source>
</evidence>
<comment type="caution">
    <text evidence="4">The sequence shown here is derived from an EMBL/GenBank/DDBJ whole genome shotgun (WGS) entry which is preliminary data.</text>
</comment>
<dbReference type="GO" id="GO:0005096">
    <property type="term" value="F:GTPase activator activity"/>
    <property type="evidence" value="ECO:0007669"/>
    <property type="project" value="InterPro"/>
</dbReference>
<dbReference type="PANTHER" id="PTHR23180">
    <property type="entry name" value="CENTAURIN/ARF"/>
    <property type="match status" value="1"/>
</dbReference>
<feature type="non-terminal residue" evidence="4">
    <location>
        <position position="1"/>
    </location>
</feature>
<evidence type="ECO:0000313" key="5">
    <source>
        <dbReference type="Proteomes" id="UP000652761"/>
    </source>
</evidence>
<name>A0A843TET6_COLES</name>
<keyword evidence="3" id="KW-0862">Zinc</keyword>
<organism evidence="4 5">
    <name type="scientific">Colocasia esculenta</name>
    <name type="common">Wild taro</name>
    <name type="synonym">Arum esculentum</name>
    <dbReference type="NCBI Taxonomy" id="4460"/>
    <lineage>
        <taxon>Eukaryota</taxon>
        <taxon>Viridiplantae</taxon>
        <taxon>Streptophyta</taxon>
        <taxon>Embryophyta</taxon>
        <taxon>Tracheophyta</taxon>
        <taxon>Spermatophyta</taxon>
        <taxon>Magnoliopsida</taxon>
        <taxon>Liliopsida</taxon>
        <taxon>Araceae</taxon>
        <taxon>Aroideae</taxon>
        <taxon>Colocasieae</taxon>
        <taxon>Colocasia</taxon>
    </lineage>
</organism>
<keyword evidence="5" id="KW-1185">Reference proteome</keyword>
<dbReference type="SUPFAM" id="SSF57863">
    <property type="entry name" value="ArfGap/RecO-like zinc finger"/>
    <property type="match status" value="1"/>
</dbReference>
<dbReference type="InterPro" id="IPR038508">
    <property type="entry name" value="ArfGAP_dom_sf"/>
</dbReference>
<dbReference type="AlphaFoldDB" id="A0A843TET6"/>
<evidence type="ECO:0000256" key="3">
    <source>
        <dbReference type="ARBA" id="ARBA00022833"/>
    </source>
</evidence>
<evidence type="ECO:0000256" key="2">
    <source>
        <dbReference type="ARBA" id="ARBA00022771"/>
    </source>
</evidence>
<reference evidence="4" key="1">
    <citation type="submission" date="2017-07" db="EMBL/GenBank/DDBJ databases">
        <title>Taro Niue Genome Assembly and Annotation.</title>
        <authorList>
            <person name="Atibalentja N."/>
            <person name="Keating K."/>
            <person name="Fields C.J."/>
        </authorList>
    </citation>
    <scope>NUCLEOTIDE SEQUENCE</scope>
    <source>
        <strain evidence="4">Niue_2</strain>
        <tissue evidence="4">Leaf</tissue>
    </source>
</reference>
<dbReference type="InterPro" id="IPR037278">
    <property type="entry name" value="ARFGAP/RecO"/>
</dbReference>
<accession>A0A843TET6</accession>
<protein>
    <submittedName>
        <fullName evidence="4">Uncharacterized protein</fullName>
    </submittedName>
</protein>
<dbReference type="EMBL" id="NMUH01000081">
    <property type="protein sequence ID" value="MQL70892.1"/>
    <property type="molecule type" value="Genomic_DNA"/>
</dbReference>
<feature type="non-terminal residue" evidence="4">
    <location>
        <position position="225"/>
    </location>
</feature>
<keyword evidence="2" id="KW-0863">Zinc-finger</keyword>
<gene>
    <name evidence="4" type="ORF">Taro_003190</name>
</gene>
<dbReference type="InterPro" id="IPR045258">
    <property type="entry name" value="ACAP1/2/3-like"/>
</dbReference>
<proteinExistence type="predicted"/>
<keyword evidence="1" id="KW-0479">Metal-binding</keyword>
<dbReference type="Gene3D" id="1.10.220.150">
    <property type="entry name" value="Arf GTPase activating protein"/>
    <property type="match status" value="1"/>
</dbReference>